<dbReference type="RefSeq" id="WP_344976817.1">
    <property type="nucleotide sequence ID" value="NZ_BAAAVI010000042.1"/>
</dbReference>
<dbReference type="PANTHER" id="PTHR43776:SF7">
    <property type="entry name" value="D,D-DIPEPTIDE TRANSPORT ATP-BINDING PROTEIN DDPF-RELATED"/>
    <property type="match status" value="1"/>
</dbReference>
<keyword evidence="7" id="KW-1185">Reference proteome</keyword>
<name>A0ABN3W3E8_9ACTN</name>
<comment type="caution">
    <text evidence="6">The sequence shown here is derived from an EMBL/GenBank/DDBJ whole genome shotgun (WGS) entry which is preliminary data.</text>
</comment>
<dbReference type="Pfam" id="PF08352">
    <property type="entry name" value="oligo_HPY"/>
    <property type="match status" value="1"/>
</dbReference>
<evidence type="ECO:0000313" key="6">
    <source>
        <dbReference type="EMBL" id="GAA2888215.1"/>
    </source>
</evidence>
<dbReference type="InterPro" id="IPR003593">
    <property type="entry name" value="AAA+_ATPase"/>
</dbReference>
<evidence type="ECO:0000256" key="2">
    <source>
        <dbReference type="ARBA" id="ARBA00022448"/>
    </source>
</evidence>
<dbReference type="SUPFAM" id="SSF52540">
    <property type="entry name" value="P-loop containing nucleoside triphosphate hydrolases"/>
    <property type="match status" value="1"/>
</dbReference>
<dbReference type="InterPro" id="IPR017871">
    <property type="entry name" value="ABC_transporter-like_CS"/>
</dbReference>
<dbReference type="PROSITE" id="PS00211">
    <property type="entry name" value="ABC_TRANSPORTER_1"/>
    <property type="match status" value="1"/>
</dbReference>
<evidence type="ECO:0000256" key="3">
    <source>
        <dbReference type="ARBA" id="ARBA00022741"/>
    </source>
</evidence>
<dbReference type="InterPro" id="IPR027417">
    <property type="entry name" value="P-loop_NTPase"/>
</dbReference>
<comment type="similarity">
    <text evidence="1">Belongs to the ABC transporter superfamily.</text>
</comment>
<evidence type="ECO:0000259" key="5">
    <source>
        <dbReference type="PROSITE" id="PS50893"/>
    </source>
</evidence>
<protein>
    <submittedName>
        <fullName evidence="6">ABC transporter ATP-binding protein</fullName>
    </submittedName>
</protein>
<proteinExistence type="inferred from homology"/>
<evidence type="ECO:0000256" key="1">
    <source>
        <dbReference type="ARBA" id="ARBA00005417"/>
    </source>
</evidence>
<dbReference type="InterPro" id="IPR050319">
    <property type="entry name" value="ABC_transp_ATP-bind"/>
</dbReference>
<keyword evidence="4 6" id="KW-0067">ATP-binding</keyword>
<reference evidence="6 7" key="1">
    <citation type="journal article" date="2019" name="Int. J. Syst. Evol. Microbiol.">
        <title>The Global Catalogue of Microorganisms (GCM) 10K type strain sequencing project: providing services to taxonomists for standard genome sequencing and annotation.</title>
        <authorList>
            <consortium name="The Broad Institute Genomics Platform"/>
            <consortium name="The Broad Institute Genome Sequencing Center for Infectious Disease"/>
            <person name="Wu L."/>
            <person name="Ma J."/>
        </authorList>
    </citation>
    <scope>NUCLEOTIDE SEQUENCE [LARGE SCALE GENOMIC DNA]</scope>
    <source>
        <strain evidence="6 7">JCM 6242</strain>
    </source>
</reference>
<dbReference type="CDD" id="cd03257">
    <property type="entry name" value="ABC_NikE_OppD_transporters"/>
    <property type="match status" value="1"/>
</dbReference>
<dbReference type="InterPro" id="IPR003439">
    <property type="entry name" value="ABC_transporter-like_ATP-bd"/>
</dbReference>
<keyword evidence="3" id="KW-0547">Nucleotide-binding</keyword>
<feature type="domain" description="ABC transporter" evidence="5">
    <location>
        <begin position="6"/>
        <end position="240"/>
    </location>
</feature>
<gene>
    <name evidence="6" type="ORF">GCM10010517_52160</name>
</gene>
<accession>A0ABN3W3E8</accession>
<dbReference type="PANTHER" id="PTHR43776">
    <property type="entry name" value="TRANSPORT ATP-BINDING PROTEIN"/>
    <property type="match status" value="1"/>
</dbReference>
<organism evidence="6 7">
    <name type="scientific">Streptosporangium fragile</name>
    <dbReference type="NCBI Taxonomy" id="46186"/>
    <lineage>
        <taxon>Bacteria</taxon>
        <taxon>Bacillati</taxon>
        <taxon>Actinomycetota</taxon>
        <taxon>Actinomycetes</taxon>
        <taxon>Streptosporangiales</taxon>
        <taxon>Streptosporangiaceae</taxon>
        <taxon>Streptosporangium</taxon>
    </lineage>
</organism>
<evidence type="ECO:0000313" key="7">
    <source>
        <dbReference type="Proteomes" id="UP001500831"/>
    </source>
</evidence>
<keyword evidence="2" id="KW-0813">Transport</keyword>
<dbReference type="Proteomes" id="UP001500831">
    <property type="component" value="Unassembled WGS sequence"/>
</dbReference>
<dbReference type="SMART" id="SM00382">
    <property type="entry name" value="AAA"/>
    <property type="match status" value="1"/>
</dbReference>
<dbReference type="Gene3D" id="3.40.50.300">
    <property type="entry name" value="P-loop containing nucleotide triphosphate hydrolases"/>
    <property type="match status" value="1"/>
</dbReference>
<dbReference type="GO" id="GO:0005524">
    <property type="term" value="F:ATP binding"/>
    <property type="evidence" value="ECO:0007669"/>
    <property type="project" value="UniProtKB-KW"/>
</dbReference>
<evidence type="ECO:0000256" key="4">
    <source>
        <dbReference type="ARBA" id="ARBA00022840"/>
    </source>
</evidence>
<dbReference type="InterPro" id="IPR013563">
    <property type="entry name" value="Oligopep_ABC_C"/>
</dbReference>
<dbReference type="PROSITE" id="PS50893">
    <property type="entry name" value="ABC_TRANSPORTER_2"/>
    <property type="match status" value="1"/>
</dbReference>
<sequence length="255" mass="26893">MGTLEIRGLTVRYGRGRSAVTVLHGIDLDVPDGGVLGLVGESGSGKSTVARAVAGLVRPAAGSIRLDGVEVRGAADRRVQMVFQDPYASLNPRMAVGESIEEVLAVHTPLARRDRAAEAARLLDLVRLPAQVAGRHPGDLSGGMRQRVAIARALAARPEMLVADEITSALDASVQAAVLNLLRDIRRELGLSMLFISHNLAVVRYVSDDVAVLNLGRVVETGPADALVGSPRHPYTRELVDAVPRLPAPGDHLAG</sequence>
<dbReference type="EMBL" id="BAAAVI010000042">
    <property type="protein sequence ID" value="GAA2888215.1"/>
    <property type="molecule type" value="Genomic_DNA"/>
</dbReference>
<dbReference type="Pfam" id="PF00005">
    <property type="entry name" value="ABC_tran"/>
    <property type="match status" value="1"/>
</dbReference>